<proteinExistence type="predicted"/>
<sequence length="62" mass="7048">MQLGVFLAPVWRLGAEMRWGALKGLGEKMVVEKWPVFFLEISPEGNLQVTCDSIQSILTLKW</sequence>
<accession>A0A443NEN1</accession>
<dbReference type="Proteomes" id="UP000283530">
    <property type="component" value="Unassembled WGS sequence"/>
</dbReference>
<comment type="caution">
    <text evidence="1">The sequence shown here is derived from an EMBL/GenBank/DDBJ whole genome shotgun (WGS) entry which is preliminary data.</text>
</comment>
<protein>
    <submittedName>
        <fullName evidence="1">Uncharacterized protein</fullName>
    </submittedName>
</protein>
<organism evidence="1 2">
    <name type="scientific">Cinnamomum micranthum f. kanehirae</name>
    <dbReference type="NCBI Taxonomy" id="337451"/>
    <lineage>
        <taxon>Eukaryota</taxon>
        <taxon>Viridiplantae</taxon>
        <taxon>Streptophyta</taxon>
        <taxon>Embryophyta</taxon>
        <taxon>Tracheophyta</taxon>
        <taxon>Spermatophyta</taxon>
        <taxon>Magnoliopsida</taxon>
        <taxon>Magnoliidae</taxon>
        <taxon>Laurales</taxon>
        <taxon>Lauraceae</taxon>
        <taxon>Cinnamomum</taxon>
    </lineage>
</organism>
<gene>
    <name evidence="1" type="ORF">CKAN_00547700</name>
</gene>
<evidence type="ECO:0000313" key="1">
    <source>
        <dbReference type="EMBL" id="RWR77006.1"/>
    </source>
</evidence>
<evidence type="ECO:0000313" key="2">
    <source>
        <dbReference type="Proteomes" id="UP000283530"/>
    </source>
</evidence>
<name>A0A443NEN1_9MAGN</name>
<keyword evidence="2" id="KW-1185">Reference proteome</keyword>
<dbReference type="EMBL" id="QPKB01000002">
    <property type="protein sequence ID" value="RWR77006.1"/>
    <property type="molecule type" value="Genomic_DNA"/>
</dbReference>
<reference evidence="1 2" key="1">
    <citation type="journal article" date="2019" name="Nat. Plants">
        <title>Stout camphor tree genome fills gaps in understanding of flowering plant genome evolution.</title>
        <authorList>
            <person name="Chaw S.M."/>
            <person name="Liu Y.C."/>
            <person name="Wu Y.W."/>
            <person name="Wang H.Y."/>
            <person name="Lin C.I."/>
            <person name="Wu C.S."/>
            <person name="Ke H.M."/>
            <person name="Chang L.Y."/>
            <person name="Hsu C.Y."/>
            <person name="Yang H.T."/>
            <person name="Sudianto E."/>
            <person name="Hsu M.H."/>
            <person name="Wu K.P."/>
            <person name="Wang L.N."/>
            <person name="Leebens-Mack J.H."/>
            <person name="Tsai I.J."/>
        </authorList>
    </citation>
    <scope>NUCLEOTIDE SEQUENCE [LARGE SCALE GENOMIC DNA]</scope>
    <source>
        <strain evidence="2">cv. Chaw 1501</strain>
        <tissue evidence="1">Young leaves</tissue>
    </source>
</reference>
<dbReference type="AlphaFoldDB" id="A0A443NEN1"/>